<name>X1A2S5_9ZZZZ</name>
<organism evidence="1">
    <name type="scientific">marine sediment metagenome</name>
    <dbReference type="NCBI Taxonomy" id="412755"/>
    <lineage>
        <taxon>unclassified sequences</taxon>
        <taxon>metagenomes</taxon>
        <taxon>ecological metagenomes</taxon>
    </lineage>
</organism>
<sequence length="260" mass="30821">NPLSIELSKIDLFLMLIAENLPEPKWKMWIKELIKKGNSEIRATIVSKLYFIFKKNKDVNTILDFLIDIFSIEKELSQFLINSLAFYLKEINKAIDNEDLYLKKQKLIKILLKRLKDYPSLSWEAQEVLEFCELNINETIDFIDYRLKKEKATMHNRSEFEAIPHEGIKYLEKSINSFEDYYKFVKKYIIWNNAKLFFIEPDIGNLFKPIVSKKEIDSKETYLIKSIKGLIKENQLIDAIICGEVLPLSIDIFIFLKYKI</sequence>
<protein>
    <submittedName>
        <fullName evidence="1">Uncharacterized protein</fullName>
    </submittedName>
</protein>
<dbReference type="AlphaFoldDB" id="X1A2S5"/>
<gene>
    <name evidence="1" type="ORF">S01H4_00693</name>
</gene>
<accession>X1A2S5</accession>
<evidence type="ECO:0000313" key="1">
    <source>
        <dbReference type="EMBL" id="GAG64472.1"/>
    </source>
</evidence>
<reference evidence="1" key="1">
    <citation type="journal article" date="2014" name="Front. Microbiol.">
        <title>High frequency of phylogenetically diverse reductive dehalogenase-homologous genes in deep subseafloor sedimentary metagenomes.</title>
        <authorList>
            <person name="Kawai M."/>
            <person name="Futagami T."/>
            <person name="Toyoda A."/>
            <person name="Takaki Y."/>
            <person name="Nishi S."/>
            <person name="Hori S."/>
            <person name="Arai W."/>
            <person name="Tsubouchi T."/>
            <person name="Morono Y."/>
            <person name="Uchiyama I."/>
            <person name="Ito T."/>
            <person name="Fujiyama A."/>
            <person name="Inagaki F."/>
            <person name="Takami H."/>
        </authorList>
    </citation>
    <scope>NUCLEOTIDE SEQUENCE</scope>
    <source>
        <strain evidence="1">Expedition CK06-06</strain>
    </source>
</reference>
<comment type="caution">
    <text evidence="1">The sequence shown here is derived from an EMBL/GenBank/DDBJ whole genome shotgun (WGS) entry which is preliminary data.</text>
</comment>
<feature type="non-terminal residue" evidence="1">
    <location>
        <position position="1"/>
    </location>
</feature>
<dbReference type="EMBL" id="BART01000104">
    <property type="protein sequence ID" value="GAG64472.1"/>
    <property type="molecule type" value="Genomic_DNA"/>
</dbReference>
<proteinExistence type="predicted"/>